<name>A0A837GAS8_9VIBR</name>
<sequence>MFNIKKRVVALPLMALFGSPHVFAQSWYLEDVSVEMADGSSSCTIYANGNQQCHVVIGFSTEGDEEIPIEEVLAKTKLWDKVGDQDLTTIAGYQVSQTDDKWIDELHTMSAQSEAPEQLTTQSAEEWLDKKSEQTSYAKSDMQYFKLYVSTENTEPGREICVQIEDSAGPYSTCGYDGGAVSTVHITGTEPIKYDLASMVLNPATWVYGEGNEVNVLSYMISTGNGAPLVDYTLYPNDQGQGYYNIYQDYLSGGGPDKSSPLIGQRIFQRYWDKDVYCNVMATIWEPAIQNQTTETDVKDHYKADGAPLHSVPIDLETNSSPNNIHVLVYRNVWDNEQWRYYTNYNTDRPVPIVFTDAYGNNSDVLALDLNDEYGDLMLSYP</sequence>
<protein>
    <submittedName>
        <fullName evidence="1">Uncharacterized protein</fullName>
    </submittedName>
</protein>
<comment type="caution">
    <text evidence="1">The sequence shown here is derived from an EMBL/GenBank/DDBJ whole genome shotgun (WGS) entry which is preliminary data.</text>
</comment>
<gene>
    <name evidence="1" type="ORF">TW71_08160</name>
</gene>
<dbReference type="RefSeq" id="WP_045985511.1">
    <property type="nucleotide sequence ID" value="NZ_CP063053.1"/>
</dbReference>
<dbReference type="AlphaFoldDB" id="A0A837GAS8"/>
<organism evidence="1">
    <name type="scientific">Vibrio coralliilyticus</name>
    <dbReference type="NCBI Taxonomy" id="190893"/>
    <lineage>
        <taxon>Bacteria</taxon>
        <taxon>Pseudomonadati</taxon>
        <taxon>Pseudomonadota</taxon>
        <taxon>Gammaproteobacteria</taxon>
        <taxon>Vibrionales</taxon>
        <taxon>Vibrionaceae</taxon>
        <taxon>Vibrio</taxon>
    </lineage>
</organism>
<dbReference type="EMBL" id="JXXR01000008">
    <property type="protein sequence ID" value="KJY74907.1"/>
    <property type="molecule type" value="Genomic_DNA"/>
</dbReference>
<reference evidence="1" key="1">
    <citation type="journal article" date="2015" name="BMC Genomics">
        <title>Genome mining reveals unlocked bioactive potential of marine Gram-negative bacteria.</title>
        <authorList>
            <person name="Machado H."/>
            <person name="Sonnenschein E.C."/>
            <person name="Melchiorsen J."/>
            <person name="Gram L."/>
        </authorList>
    </citation>
    <scope>NUCLEOTIDE SEQUENCE</scope>
    <source>
        <strain evidence="1">S2052</strain>
    </source>
</reference>
<accession>A0A837GAS8</accession>
<evidence type="ECO:0000313" key="1">
    <source>
        <dbReference type="EMBL" id="KJY74907.1"/>
    </source>
</evidence>
<proteinExistence type="predicted"/>